<keyword evidence="3" id="KW-1185">Reference proteome</keyword>
<sequence length="72" mass="7738">MSLADSVPDSSVELGNSHRTSKPGRARVSLAELSAAIRPTRRRPRLNSRASDMGCGGSSDEPREEIICEIVT</sequence>
<feature type="region of interest" description="Disordered" evidence="1">
    <location>
        <begin position="1"/>
        <end position="72"/>
    </location>
</feature>
<evidence type="ECO:0000313" key="2">
    <source>
        <dbReference type="EMBL" id="CAL1689482.1"/>
    </source>
</evidence>
<name>A0AAV2PAX7_9HYME</name>
<proteinExistence type="predicted"/>
<reference evidence="2" key="1">
    <citation type="submission" date="2024-04" db="EMBL/GenBank/DDBJ databases">
        <authorList>
            <consortium name="Molecular Ecology Group"/>
        </authorList>
    </citation>
    <scope>NUCLEOTIDE SEQUENCE</scope>
</reference>
<evidence type="ECO:0000313" key="3">
    <source>
        <dbReference type="Proteomes" id="UP001497644"/>
    </source>
</evidence>
<organism evidence="2 3">
    <name type="scientific">Lasius platythorax</name>
    <dbReference type="NCBI Taxonomy" id="488582"/>
    <lineage>
        <taxon>Eukaryota</taxon>
        <taxon>Metazoa</taxon>
        <taxon>Ecdysozoa</taxon>
        <taxon>Arthropoda</taxon>
        <taxon>Hexapoda</taxon>
        <taxon>Insecta</taxon>
        <taxon>Pterygota</taxon>
        <taxon>Neoptera</taxon>
        <taxon>Endopterygota</taxon>
        <taxon>Hymenoptera</taxon>
        <taxon>Apocrita</taxon>
        <taxon>Aculeata</taxon>
        <taxon>Formicoidea</taxon>
        <taxon>Formicidae</taxon>
        <taxon>Formicinae</taxon>
        <taxon>Lasius</taxon>
        <taxon>Lasius</taxon>
    </lineage>
</organism>
<dbReference type="EMBL" id="OZ034832">
    <property type="protein sequence ID" value="CAL1689482.1"/>
    <property type="molecule type" value="Genomic_DNA"/>
</dbReference>
<gene>
    <name evidence="2" type="ORF">LPLAT_LOCUS14402</name>
</gene>
<protein>
    <submittedName>
        <fullName evidence="2">Uncharacterized protein</fullName>
    </submittedName>
</protein>
<dbReference type="AlphaFoldDB" id="A0AAV2PAX7"/>
<accession>A0AAV2PAX7</accession>
<dbReference type="Proteomes" id="UP001497644">
    <property type="component" value="Chromosome 9"/>
</dbReference>
<evidence type="ECO:0000256" key="1">
    <source>
        <dbReference type="SAM" id="MobiDB-lite"/>
    </source>
</evidence>